<dbReference type="InterPro" id="IPR041205">
    <property type="entry name" value="ScsC_N"/>
</dbReference>
<keyword evidence="7" id="KW-0413">Isomerase</keyword>
<keyword evidence="4" id="KW-0676">Redox-active center</keyword>
<sequence>MLLKRRLRPAILLIAAAIGLSAPSLAQTPSLFSAEQRRAIEGIVREYLVTNPEVLQEAIVELEKRQNEAQRKAQQAALTEVREAVVSAKHGVVVGNASGDVTLVEFFDYNCGFCKRALGDLRGLMKADGKLRVVLRDLPVLGPDSVEASRVAMAAKAQLSGDRAFEYHARLLETRGRIGGEQALKLAKEMGLDVARIQRDVNGAEVQQAVATNTMLAERLGLTGTPAYVVGEEVISGAVGIEPLRQAIETARKCGNASC</sequence>
<dbReference type="CDD" id="cd03023">
    <property type="entry name" value="DsbA_Com1_like"/>
    <property type="match status" value="1"/>
</dbReference>
<dbReference type="PROSITE" id="PS51352">
    <property type="entry name" value="THIOREDOXIN_2"/>
    <property type="match status" value="1"/>
</dbReference>
<evidence type="ECO:0000256" key="3">
    <source>
        <dbReference type="ARBA" id="ARBA00023157"/>
    </source>
</evidence>
<dbReference type="Pfam" id="PF18312">
    <property type="entry name" value="ScsC_N"/>
    <property type="match status" value="1"/>
</dbReference>
<dbReference type="RefSeq" id="WP_133774368.1">
    <property type="nucleotide sequence ID" value="NZ_SNZR01000017.1"/>
</dbReference>
<dbReference type="Pfam" id="PF01323">
    <property type="entry name" value="DSBA"/>
    <property type="match status" value="1"/>
</dbReference>
<evidence type="ECO:0000259" key="6">
    <source>
        <dbReference type="PROSITE" id="PS51352"/>
    </source>
</evidence>
<dbReference type="AlphaFoldDB" id="A0A4R7BJ83"/>
<dbReference type="EMBL" id="SNZR01000017">
    <property type="protein sequence ID" value="TDR85394.1"/>
    <property type="molecule type" value="Genomic_DNA"/>
</dbReference>
<evidence type="ECO:0000256" key="4">
    <source>
        <dbReference type="ARBA" id="ARBA00023284"/>
    </source>
</evidence>
<dbReference type="OrthoDB" id="9780147at2"/>
<evidence type="ECO:0000313" key="8">
    <source>
        <dbReference type="Proteomes" id="UP000295122"/>
    </source>
</evidence>
<dbReference type="Gene3D" id="3.40.30.10">
    <property type="entry name" value="Glutaredoxin"/>
    <property type="match status" value="1"/>
</dbReference>
<evidence type="ECO:0000313" key="7">
    <source>
        <dbReference type="EMBL" id="TDR85394.1"/>
    </source>
</evidence>
<keyword evidence="2" id="KW-0560">Oxidoreductase</keyword>
<gene>
    <name evidence="7" type="ORF">EV668_4515</name>
</gene>
<accession>A0A4R7BJ83</accession>
<evidence type="ECO:0000256" key="5">
    <source>
        <dbReference type="SAM" id="SignalP"/>
    </source>
</evidence>
<feature type="chain" id="PRO_5020212760" evidence="5">
    <location>
        <begin position="27"/>
        <end position="259"/>
    </location>
</feature>
<dbReference type="SUPFAM" id="SSF52833">
    <property type="entry name" value="Thioredoxin-like"/>
    <property type="match status" value="1"/>
</dbReference>
<dbReference type="PANTHER" id="PTHR13887">
    <property type="entry name" value="GLUTATHIONE S-TRANSFERASE KAPPA"/>
    <property type="match status" value="1"/>
</dbReference>
<evidence type="ECO:0000256" key="2">
    <source>
        <dbReference type="ARBA" id="ARBA00023002"/>
    </source>
</evidence>
<reference evidence="7 8" key="1">
    <citation type="submission" date="2019-03" db="EMBL/GenBank/DDBJ databases">
        <title>Genomic Encyclopedia of Type Strains, Phase IV (KMG-IV): sequencing the most valuable type-strain genomes for metagenomic binning, comparative biology and taxonomic classification.</title>
        <authorList>
            <person name="Goeker M."/>
        </authorList>
    </citation>
    <scope>NUCLEOTIDE SEQUENCE [LARGE SCALE GENOMIC DNA]</scope>
    <source>
        <strain evidence="7 8">DSM 25903</strain>
    </source>
</reference>
<dbReference type="InterPro" id="IPR036249">
    <property type="entry name" value="Thioredoxin-like_sf"/>
</dbReference>
<comment type="caution">
    <text evidence="7">The sequence shown here is derived from an EMBL/GenBank/DDBJ whole genome shotgun (WGS) entry which is preliminary data.</text>
</comment>
<organism evidence="7 8">
    <name type="scientific">Enterovirga rhinocerotis</name>
    <dbReference type="NCBI Taxonomy" id="1339210"/>
    <lineage>
        <taxon>Bacteria</taxon>
        <taxon>Pseudomonadati</taxon>
        <taxon>Pseudomonadota</taxon>
        <taxon>Alphaproteobacteria</taxon>
        <taxon>Hyphomicrobiales</taxon>
        <taxon>Methylobacteriaceae</taxon>
        <taxon>Enterovirga</taxon>
    </lineage>
</organism>
<keyword evidence="1 5" id="KW-0732">Signal</keyword>
<dbReference type="GO" id="GO:0016491">
    <property type="term" value="F:oxidoreductase activity"/>
    <property type="evidence" value="ECO:0007669"/>
    <property type="project" value="UniProtKB-KW"/>
</dbReference>
<dbReference type="PANTHER" id="PTHR13887:SF14">
    <property type="entry name" value="DISULFIDE BOND FORMATION PROTEIN D"/>
    <property type="match status" value="1"/>
</dbReference>
<keyword evidence="8" id="KW-1185">Reference proteome</keyword>
<proteinExistence type="predicted"/>
<name>A0A4R7BJ83_9HYPH</name>
<keyword evidence="3" id="KW-1015">Disulfide bond</keyword>
<dbReference type="Proteomes" id="UP000295122">
    <property type="component" value="Unassembled WGS sequence"/>
</dbReference>
<protein>
    <submittedName>
        <fullName evidence="7">Protein-disulfide isomerase</fullName>
    </submittedName>
</protein>
<evidence type="ECO:0000256" key="1">
    <source>
        <dbReference type="ARBA" id="ARBA00022729"/>
    </source>
</evidence>
<feature type="domain" description="Thioredoxin" evidence="6">
    <location>
        <begin position="16"/>
        <end position="253"/>
    </location>
</feature>
<dbReference type="InterPro" id="IPR013766">
    <property type="entry name" value="Thioredoxin_domain"/>
</dbReference>
<dbReference type="GO" id="GO:0016853">
    <property type="term" value="F:isomerase activity"/>
    <property type="evidence" value="ECO:0007669"/>
    <property type="project" value="UniProtKB-KW"/>
</dbReference>
<dbReference type="InterPro" id="IPR001853">
    <property type="entry name" value="DSBA-like_thioredoxin_dom"/>
</dbReference>
<feature type="signal peptide" evidence="5">
    <location>
        <begin position="1"/>
        <end position="26"/>
    </location>
</feature>